<comment type="function">
    <text evidence="1">High-conductance voltage-dependent solute channel with a slight selectivity for cations transporting triosephosphates, dicarboxylic acids, ATP, inorganic phosphate (Pi), sugars, and positively or negatively charged amino acids.</text>
</comment>
<sequence length="214" mass="23772">MKASLKGRYEPDKSSAAATLTFDAGDTRFKASITDATFAKGPSLNGLGLSVEKPGSFIIDYNVPQQDFRFQFMNTLQLLEKPFSLTYTHVLGARQTAVDGSVAFDPANKLSANYNFSSGNCKVKYVYAHGELRRTILEPIYDVSKNTWDFSVTRKFEGGDSLKATYQTSSKLLGLEWSRDSKLNGCFKVCASLNMMETNVMPKLMVESTLNYDI</sequence>
<accession>A0A835RB32</accession>
<dbReference type="InterPro" id="IPR034626">
    <property type="entry name" value="OEP24"/>
</dbReference>
<evidence type="ECO:0000256" key="10">
    <source>
        <dbReference type="ARBA" id="ARBA00022805"/>
    </source>
</evidence>
<dbReference type="GO" id="GO:0015288">
    <property type="term" value="F:porin activity"/>
    <property type="evidence" value="ECO:0007669"/>
    <property type="project" value="UniProtKB-KW"/>
</dbReference>
<protein>
    <submittedName>
        <fullName evidence="14">Uncharacterized protein</fullName>
    </submittedName>
</protein>
<keyword evidence="8" id="KW-0934">Plastid</keyword>
<comment type="subcellular location">
    <subcellularLocation>
        <location evidence="2">Plastid</location>
        <location evidence="2">Chloroplast outer membrane</location>
        <topology evidence="2">Multi-pass membrane protein</topology>
    </subcellularLocation>
    <subcellularLocation>
        <location evidence="3">Plastid</location>
        <location evidence="3">Etioplast membrane</location>
        <topology evidence="3">Multi-pass membrane protein</topology>
    </subcellularLocation>
</comment>
<proteinExistence type="predicted"/>
<keyword evidence="12" id="KW-0626">Porin</keyword>
<dbReference type="GO" id="GO:0034765">
    <property type="term" value="P:regulation of monoatomic ion transmembrane transport"/>
    <property type="evidence" value="ECO:0007669"/>
    <property type="project" value="InterPro"/>
</dbReference>
<evidence type="ECO:0000256" key="3">
    <source>
        <dbReference type="ARBA" id="ARBA00004441"/>
    </source>
</evidence>
<keyword evidence="15" id="KW-1185">Reference proteome</keyword>
<keyword evidence="7" id="KW-0150">Chloroplast</keyword>
<dbReference type="PANTHER" id="PTHR35284:SF1">
    <property type="entry name" value="OUTER ENVELOPE PORE PROTEIN 24A, CHLOROPLASTIC-RELATED"/>
    <property type="match status" value="1"/>
</dbReference>
<keyword evidence="6" id="KW-1134">Transmembrane beta strand</keyword>
<keyword evidence="5" id="KW-0813">Transport</keyword>
<evidence type="ECO:0000256" key="4">
    <source>
        <dbReference type="ARBA" id="ARBA00011593"/>
    </source>
</evidence>
<dbReference type="GO" id="GO:0046930">
    <property type="term" value="C:pore complex"/>
    <property type="evidence" value="ECO:0007669"/>
    <property type="project" value="UniProtKB-KW"/>
</dbReference>
<dbReference type="GO" id="GO:0009707">
    <property type="term" value="C:chloroplast outer membrane"/>
    <property type="evidence" value="ECO:0007669"/>
    <property type="project" value="UniProtKB-SubCell"/>
</dbReference>
<evidence type="ECO:0000256" key="2">
    <source>
        <dbReference type="ARBA" id="ARBA00004396"/>
    </source>
</evidence>
<evidence type="ECO:0000256" key="11">
    <source>
        <dbReference type="ARBA" id="ARBA00023065"/>
    </source>
</evidence>
<reference evidence="14 15" key="1">
    <citation type="journal article" date="2020" name="Nat. Food">
        <title>A phased Vanilla planifolia genome enables genetic improvement of flavour and production.</title>
        <authorList>
            <person name="Hasing T."/>
            <person name="Tang H."/>
            <person name="Brym M."/>
            <person name="Khazi F."/>
            <person name="Huang T."/>
            <person name="Chambers A.H."/>
        </authorList>
    </citation>
    <scope>NUCLEOTIDE SEQUENCE [LARGE SCALE GENOMIC DNA]</scope>
    <source>
        <tissue evidence="14">Leaf</tissue>
    </source>
</reference>
<gene>
    <name evidence="14" type="ORF">HPP92_007892</name>
</gene>
<keyword evidence="11" id="KW-0406">Ion transport</keyword>
<evidence type="ECO:0000313" key="14">
    <source>
        <dbReference type="EMBL" id="KAG0489081.1"/>
    </source>
</evidence>
<evidence type="ECO:0000256" key="6">
    <source>
        <dbReference type="ARBA" id="ARBA00022452"/>
    </source>
</evidence>
<evidence type="ECO:0000256" key="1">
    <source>
        <dbReference type="ARBA" id="ARBA00002327"/>
    </source>
</evidence>
<dbReference type="AlphaFoldDB" id="A0A835RB32"/>
<keyword evidence="9" id="KW-0812">Transmembrane</keyword>
<dbReference type="PANTHER" id="PTHR35284">
    <property type="entry name" value="OUTER ENVELOPE PORE PROTEIN 24A, CHLOROPLASTIC-RELATED"/>
    <property type="match status" value="1"/>
</dbReference>
<evidence type="ECO:0000256" key="7">
    <source>
        <dbReference type="ARBA" id="ARBA00022528"/>
    </source>
</evidence>
<evidence type="ECO:0000256" key="13">
    <source>
        <dbReference type="ARBA" id="ARBA00023136"/>
    </source>
</evidence>
<evidence type="ECO:0000256" key="12">
    <source>
        <dbReference type="ARBA" id="ARBA00023114"/>
    </source>
</evidence>
<name>A0A835RB32_VANPL</name>
<evidence type="ECO:0000256" key="5">
    <source>
        <dbReference type="ARBA" id="ARBA00022448"/>
    </source>
</evidence>
<evidence type="ECO:0000256" key="8">
    <source>
        <dbReference type="ARBA" id="ARBA00022640"/>
    </source>
</evidence>
<dbReference type="EMBL" id="JADCNL010000003">
    <property type="protein sequence ID" value="KAG0489081.1"/>
    <property type="molecule type" value="Genomic_DNA"/>
</dbReference>
<comment type="caution">
    <text evidence="14">The sequence shown here is derived from an EMBL/GenBank/DDBJ whole genome shotgun (WGS) entry which is preliminary data.</text>
</comment>
<dbReference type="GO" id="GO:0034426">
    <property type="term" value="C:etioplast membrane"/>
    <property type="evidence" value="ECO:0007669"/>
    <property type="project" value="UniProtKB-SubCell"/>
</dbReference>
<comment type="subunit">
    <text evidence="4">Homooligomers form large rather nonselective pores in plastidial outer membranes.</text>
</comment>
<dbReference type="Proteomes" id="UP000636800">
    <property type="component" value="Chromosome 3"/>
</dbReference>
<organism evidence="14 15">
    <name type="scientific">Vanilla planifolia</name>
    <name type="common">Vanilla</name>
    <dbReference type="NCBI Taxonomy" id="51239"/>
    <lineage>
        <taxon>Eukaryota</taxon>
        <taxon>Viridiplantae</taxon>
        <taxon>Streptophyta</taxon>
        <taxon>Embryophyta</taxon>
        <taxon>Tracheophyta</taxon>
        <taxon>Spermatophyta</taxon>
        <taxon>Magnoliopsida</taxon>
        <taxon>Liliopsida</taxon>
        <taxon>Asparagales</taxon>
        <taxon>Orchidaceae</taxon>
        <taxon>Vanilloideae</taxon>
        <taxon>Vanilleae</taxon>
        <taxon>Vanilla</taxon>
    </lineage>
</organism>
<keyword evidence="10" id="KW-1002">Plastid outer membrane</keyword>
<evidence type="ECO:0000256" key="9">
    <source>
        <dbReference type="ARBA" id="ARBA00022692"/>
    </source>
</evidence>
<keyword evidence="13" id="KW-0472">Membrane</keyword>
<dbReference type="GO" id="GO:0022843">
    <property type="term" value="F:voltage-gated monoatomic cation channel activity"/>
    <property type="evidence" value="ECO:0007669"/>
    <property type="project" value="InterPro"/>
</dbReference>
<evidence type="ECO:0000313" key="15">
    <source>
        <dbReference type="Proteomes" id="UP000636800"/>
    </source>
</evidence>